<dbReference type="Pfam" id="PF18335">
    <property type="entry name" value="SH3_13"/>
    <property type="match status" value="1"/>
</dbReference>
<comment type="function">
    <text evidence="3">DNA-dependent ATPase and ATP-dependent 5'-3' DNA helicase. Has no activity on blunt DNA or DNA with 3'-overhangs, requires at least 10 bases of 5'-ssDNA for helicase activity.</text>
</comment>
<dbReference type="Pfam" id="PF14520">
    <property type="entry name" value="HHH_5"/>
    <property type="match status" value="1"/>
</dbReference>
<dbReference type="InterPro" id="IPR029493">
    <property type="entry name" value="RecD2-like_HHH"/>
</dbReference>
<keyword evidence="7" id="KW-1185">Reference proteome</keyword>
<evidence type="ECO:0000259" key="5">
    <source>
        <dbReference type="SMART" id="SM00382"/>
    </source>
</evidence>
<dbReference type="EMBL" id="NRSG01000166">
    <property type="protein sequence ID" value="MBK1660317.1"/>
    <property type="molecule type" value="Genomic_DNA"/>
</dbReference>
<protein>
    <recommendedName>
        <fullName evidence="3">ATP-dependent RecD2 DNA helicase</fullName>
        <ecNumber evidence="3">5.6.2.3</ecNumber>
    </recommendedName>
    <alternativeName>
        <fullName evidence="3">DNA 5'-3' helicase subunit RecD2</fullName>
    </alternativeName>
</protein>
<dbReference type="InterPro" id="IPR027417">
    <property type="entry name" value="P-loop_NTPase"/>
</dbReference>
<keyword evidence="3" id="KW-0413">Isomerase</keyword>
<dbReference type="InterPro" id="IPR027785">
    <property type="entry name" value="UvrD-like_helicase_C"/>
</dbReference>
<dbReference type="Pfam" id="PF13538">
    <property type="entry name" value="UvrD_C_2"/>
    <property type="match status" value="1"/>
</dbReference>
<dbReference type="InterPro" id="IPR010994">
    <property type="entry name" value="RuvA_2-like"/>
</dbReference>
<organism evidence="6 7">
    <name type="scientific">Paracraurococcus ruber</name>
    <dbReference type="NCBI Taxonomy" id="77675"/>
    <lineage>
        <taxon>Bacteria</taxon>
        <taxon>Pseudomonadati</taxon>
        <taxon>Pseudomonadota</taxon>
        <taxon>Alphaproteobacteria</taxon>
        <taxon>Acetobacterales</taxon>
        <taxon>Roseomonadaceae</taxon>
        <taxon>Paracraurococcus</taxon>
    </lineage>
</organism>
<dbReference type="InterPro" id="IPR003593">
    <property type="entry name" value="AAA+_ATPase"/>
</dbReference>
<keyword evidence="3" id="KW-0378">Hydrolase</keyword>
<evidence type="ECO:0000256" key="2">
    <source>
        <dbReference type="ARBA" id="ARBA00022840"/>
    </source>
</evidence>
<reference evidence="6 7" key="1">
    <citation type="journal article" date="2020" name="Microorganisms">
        <title>Osmotic Adaptation and Compatible Solute Biosynthesis of Phototrophic Bacteria as Revealed from Genome Analyses.</title>
        <authorList>
            <person name="Imhoff J.F."/>
            <person name="Rahn T."/>
            <person name="Kunzel S."/>
            <person name="Keller A."/>
            <person name="Neulinger S.C."/>
        </authorList>
    </citation>
    <scope>NUCLEOTIDE SEQUENCE [LARGE SCALE GENOMIC DNA]</scope>
    <source>
        <strain evidence="6 7">DSM 15382</strain>
    </source>
</reference>
<dbReference type="InterPro" id="IPR050534">
    <property type="entry name" value="Coronavir_polyprotein_1ab"/>
</dbReference>
<dbReference type="Proteomes" id="UP000697995">
    <property type="component" value="Unassembled WGS sequence"/>
</dbReference>
<dbReference type="SUPFAM" id="SSF52540">
    <property type="entry name" value="P-loop containing nucleoside triphosphate hydrolases"/>
    <property type="match status" value="2"/>
</dbReference>
<dbReference type="Gene3D" id="1.10.10.2220">
    <property type="match status" value="1"/>
</dbReference>
<dbReference type="InterPro" id="IPR041451">
    <property type="entry name" value="RecD2_SH13"/>
</dbReference>
<feature type="domain" description="Helix-hairpin-helix DNA-binding motif class 1" evidence="4">
    <location>
        <begin position="116"/>
        <end position="135"/>
    </location>
</feature>
<dbReference type="Gene3D" id="3.40.50.300">
    <property type="entry name" value="P-loop containing nucleotide triphosphate hydrolases"/>
    <property type="match status" value="2"/>
</dbReference>
<evidence type="ECO:0000256" key="1">
    <source>
        <dbReference type="ARBA" id="ARBA00022741"/>
    </source>
</evidence>
<keyword evidence="3" id="KW-0238">DNA-binding</keyword>
<proteinExistence type="inferred from homology"/>
<evidence type="ECO:0000256" key="3">
    <source>
        <dbReference type="HAMAP-Rule" id="MF_01488"/>
    </source>
</evidence>
<evidence type="ECO:0000313" key="7">
    <source>
        <dbReference type="Proteomes" id="UP000697995"/>
    </source>
</evidence>
<dbReference type="Gene3D" id="1.10.150.20">
    <property type="entry name" value="5' to 3' exonuclease, C-terminal subdomain"/>
    <property type="match status" value="1"/>
</dbReference>
<keyword evidence="1 3" id="KW-0547">Nucleotide-binding</keyword>
<evidence type="ECO:0000259" key="4">
    <source>
        <dbReference type="SMART" id="SM00278"/>
    </source>
</evidence>
<dbReference type="CDD" id="cd17933">
    <property type="entry name" value="DEXSc_RecD-like"/>
    <property type="match status" value="1"/>
</dbReference>
<dbReference type="InterPro" id="IPR055446">
    <property type="entry name" value="RecD2_N_OB"/>
</dbReference>
<dbReference type="InterPro" id="IPR003583">
    <property type="entry name" value="Hlx-hairpin-Hlx_DNA-bd_motif"/>
</dbReference>
<dbReference type="HAMAP" id="MF_01488">
    <property type="entry name" value="RecD2"/>
    <property type="match status" value="1"/>
</dbReference>
<dbReference type="Pfam" id="PF13245">
    <property type="entry name" value="AAA_19"/>
    <property type="match status" value="1"/>
</dbReference>
<comment type="similarity">
    <text evidence="3">Belongs to the RecD family. RecD2 subfamily.</text>
</comment>
<dbReference type="SMART" id="SM00382">
    <property type="entry name" value="AAA"/>
    <property type="match status" value="1"/>
</dbReference>
<dbReference type="Pfam" id="PF23139">
    <property type="entry name" value="OB_YrrC"/>
    <property type="match status" value="1"/>
</dbReference>
<dbReference type="PANTHER" id="PTHR43788:SF6">
    <property type="entry name" value="DNA HELICASE B"/>
    <property type="match status" value="1"/>
</dbReference>
<evidence type="ECO:0000313" key="6">
    <source>
        <dbReference type="EMBL" id="MBK1660317.1"/>
    </source>
</evidence>
<feature type="binding site" evidence="3">
    <location>
        <begin position="343"/>
        <end position="347"/>
    </location>
    <ligand>
        <name>ATP</name>
        <dbReference type="ChEBI" id="CHEBI:30616"/>
    </ligand>
</feature>
<dbReference type="InterPro" id="IPR006345">
    <property type="entry name" value="RecD2"/>
</dbReference>
<feature type="domain" description="AAA+ ATPase" evidence="5">
    <location>
        <begin position="332"/>
        <end position="473"/>
    </location>
</feature>
<dbReference type="NCBIfam" id="TIGR01448">
    <property type="entry name" value="recD_rel"/>
    <property type="match status" value="1"/>
</dbReference>
<comment type="catalytic activity">
    <reaction evidence="3">
        <text>ATP + H2O = ADP + phosphate + H(+)</text>
        <dbReference type="Rhea" id="RHEA:13065"/>
        <dbReference type="ChEBI" id="CHEBI:15377"/>
        <dbReference type="ChEBI" id="CHEBI:15378"/>
        <dbReference type="ChEBI" id="CHEBI:30616"/>
        <dbReference type="ChEBI" id="CHEBI:43474"/>
        <dbReference type="ChEBI" id="CHEBI:456216"/>
        <dbReference type="EC" id="5.6.2.3"/>
    </reaction>
</comment>
<dbReference type="EC" id="5.6.2.3" evidence="3"/>
<feature type="domain" description="Helix-hairpin-helix DNA-binding motif class 1" evidence="4">
    <location>
        <begin position="180"/>
        <end position="199"/>
    </location>
</feature>
<keyword evidence="2 3" id="KW-0067">ATP-binding</keyword>
<dbReference type="Gene3D" id="2.30.30.940">
    <property type="match status" value="1"/>
</dbReference>
<dbReference type="Pfam" id="PF14490">
    <property type="entry name" value="HHH_RecD2"/>
    <property type="match status" value="1"/>
</dbReference>
<name>A0ABS1D2I7_9PROT</name>
<sequence length="715" mass="76918">MLAGLVERVTFHNAENGFCVLRVKARGRRDLVTVVGHAATIAAGEWVNAGGEWVNDREHGQQFRARFLRTSAPTTAEGMRRYLASGMIRGIGPAYAGKLVGAFGEAVFEVIEASPERLREVPGIGPVRAGRIVAAWAEQKMVREIMVFLHQHGVGTSRAVRIFRTYGAEAIRVMTDNPYRLARDIRGIGFRTADAIAERLGIARDALIRVRAGISYALSEATNEGHCGLPRAELVALAGKLLEVPAELIGMALAFELAEGSVVADTVADADCVFLAGLHRAERAIADRLLALRRGAPPWGEIEAERALPWVAARIGLELAPSQAEAVRMALTAKVLVITGGPGVGKTTIVRAILRILAAKGVRMLLAAPTGRAAKRLAEATGLEARTLHRLLEADPAKGGFRRDADTPLDCDLVVVDETSMVDVPLANALLRAVPDGAALLVVGDVDQLPSVGPGQVLADLIGSGALPVVRLTEVFRQAAASRIVVNAHRINRGQMPELERAAPESDFHFVPAADPETAVQRIVELVGTRIPRRYGLDPIRDIQVLCPMQRGGVGARSLNIALQAALNPASESRVERFGWTYAPGDKVMQLDNDYEREVFNGDVGLVEAVDLEAGEVAVTFDGRTVSYGLGELDALAPAYAVTIHKSQGSEYPAVVIPVLTQHYAMLQRNLLYTGVTRGKRLVVLVGQPRAVAIAVRGVAGRRRWSKLREWLADR</sequence>
<keyword evidence="3" id="KW-0347">Helicase</keyword>
<dbReference type="CDD" id="cd18809">
    <property type="entry name" value="SF1_C_RecD"/>
    <property type="match status" value="1"/>
</dbReference>
<dbReference type="SMART" id="SM00278">
    <property type="entry name" value="HhH1"/>
    <property type="match status" value="2"/>
</dbReference>
<dbReference type="PANTHER" id="PTHR43788">
    <property type="entry name" value="DNA2/NAM7 HELICASE FAMILY MEMBER"/>
    <property type="match status" value="1"/>
</dbReference>
<dbReference type="SUPFAM" id="SSF47781">
    <property type="entry name" value="RuvA domain 2-like"/>
    <property type="match status" value="1"/>
</dbReference>
<comment type="caution">
    <text evidence="6">The sequence shown here is derived from an EMBL/GenBank/DDBJ whole genome shotgun (WGS) entry which is preliminary data.</text>
</comment>
<gene>
    <name evidence="3" type="primary">recD2</name>
    <name evidence="6" type="ORF">CKO45_18985</name>
</gene>
<accession>A0ABS1D2I7</accession>